<organism evidence="3 4">
    <name type="scientific">Candidatus Campbellbacteria bacterium RIFCSPHIGHO2_12_FULL_35_10</name>
    <dbReference type="NCBI Taxonomy" id="1797578"/>
    <lineage>
        <taxon>Bacteria</taxon>
        <taxon>Candidatus Campbelliibacteriota</taxon>
    </lineage>
</organism>
<dbReference type="AlphaFoldDB" id="A0A1F5EPR7"/>
<keyword evidence="1" id="KW-0812">Transmembrane</keyword>
<sequence length="183" mass="21297">MENERINLQKIILSTIAVVGLVGVAVLAPNVLQVIGQFSGRKKYRKKGRINETISNLSKKGLITFEIKNGKKFVRLTKRGLDQLAKYQLGDLNIKRPKKWDKKWRMIVFDIKEKRRVTRDILRDTLNRLGFIKLQNSIWVFPYDCEELIVMLKSDLFVGKDVLYITADKIENDGWLRDSFGLE</sequence>
<comment type="caution">
    <text evidence="3">The sequence shown here is derived from an EMBL/GenBank/DDBJ whole genome shotgun (WGS) entry which is preliminary data.</text>
</comment>
<name>A0A1F5EPR7_9BACT</name>
<keyword evidence="1" id="KW-0472">Membrane</keyword>
<protein>
    <recommendedName>
        <fullName evidence="2">Transcriptional repressor PaaX-like central Cas2-like domain-containing protein</fullName>
    </recommendedName>
</protein>
<reference evidence="3 4" key="1">
    <citation type="journal article" date="2016" name="Nat. Commun.">
        <title>Thousands of microbial genomes shed light on interconnected biogeochemical processes in an aquifer system.</title>
        <authorList>
            <person name="Anantharaman K."/>
            <person name="Brown C.T."/>
            <person name="Hug L.A."/>
            <person name="Sharon I."/>
            <person name="Castelle C.J."/>
            <person name="Probst A.J."/>
            <person name="Thomas B.C."/>
            <person name="Singh A."/>
            <person name="Wilkins M.J."/>
            <person name="Karaoz U."/>
            <person name="Brodie E.L."/>
            <person name="Williams K.H."/>
            <person name="Hubbard S.S."/>
            <person name="Banfield J.F."/>
        </authorList>
    </citation>
    <scope>NUCLEOTIDE SEQUENCE [LARGE SCALE GENOMIC DNA]</scope>
</reference>
<evidence type="ECO:0000259" key="2">
    <source>
        <dbReference type="Pfam" id="PF20803"/>
    </source>
</evidence>
<dbReference type="Pfam" id="PF20803">
    <property type="entry name" value="PaaX_M"/>
    <property type="match status" value="1"/>
</dbReference>
<evidence type="ECO:0000313" key="3">
    <source>
        <dbReference type="EMBL" id="OGD69383.1"/>
    </source>
</evidence>
<feature type="transmembrane region" description="Helical" evidence="1">
    <location>
        <begin position="12"/>
        <end position="36"/>
    </location>
</feature>
<dbReference type="Gene3D" id="3.30.70.2650">
    <property type="match status" value="1"/>
</dbReference>
<proteinExistence type="predicted"/>
<evidence type="ECO:0000256" key="1">
    <source>
        <dbReference type="SAM" id="Phobius"/>
    </source>
</evidence>
<evidence type="ECO:0000313" key="4">
    <source>
        <dbReference type="Proteomes" id="UP000185891"/>
    </source>
</evidence>
<dbReference type="PANTHER" id="PTHR30319">
    <property type="entry name" value="PHENYLACETIC ACID REGULATOR-RELATED TRANSCRIPTIONAL REPRESSOR"/>
    <property type="match status" value="1"/>
</dbReference>
<dbReference type="EMBL" id="MFAA01000010">
    <property type="protein sequence ID" value="OGD69383.1"/>
    <property type="molecule type" value="Genomic_DNA"/>
</dbReference>
<dbReference type="GO" id="GO:0006351">
    <property type="term" value="P:DNA-templated transcription"/>
    <property type="evidence" value="ECO:0007669"/>
    <property type="project" value="TreeGrafter"/>
</dbReference>
<gene>
    <name evidence="3" type="ORF">A3E89_00290</name>
</gene>
<accession>A0A1F5EPR7</accession>
<feature type="domain" description="Transcriptional repressor PaaX-like central Cas2-like" evidence="2">
    <location>
        <begin position="98"/>
        <end position="171"/>
    </location>
</feature>
<dbReference type="Proteomes" id="UP000185891">
    <property type="component" value="Unassembled WGS sequence"/>
</dbReference>
<keyword evidence="1" id="KW-1133">Transmembrane helix</keyword>
<dbReference type="InterPro" id="IPR048846">
    <property type="entry name" value="PaaX-like_central"/>
</dbReference>
<dbReference type="PANTHER" id="PTHR30319:SF1">
    <property type="entry name" value="TRANSCRIPTIONAL REPRESSOR PAAX"/>
    <property type="match status" value="1"/>
</dbReference>